<evidence type="ECO:0000256" key="7">
    <source>
        <dbReference type="ARBA" id="ARBA00049158"/>
    </source>
</evidence>
<dbReference type="GO" id="GO:0005737">
    <property type="term" value="C:cytoplasm"/>
    <property type="evidence" value="ECO:0007669"/>
    <property type="project" value="TreeGrafter"/>
</dbReference>
<dbReference type="InterPro" id="IPR004013">
    <property type="entry name" value="PHP_dom"/>
</dbReference>
<dbReference type="NCBIfam" id="NF005235">
    <property type="entry name" value="PRK06740.1"/>
    <property type="match status" value="1"/>
</dbReference>
<evidence type="ECO:0000256" key="5">
    <source>
        <dbReference type="ARBA" id="ARBA00022801"/>
    </source>
</evidence>
<accession>A0A160INE1</accession>
<reference evidence="10 11" key="1">
    <citation type="submission" date="2016-04" db="EMBL/GenBank/DDBJ databases">
        <title>Complete genome sequence of Fictibacillus phosphorivorans G25-29, a strain toxic to nematodes.</title>
        <authorList>
            <person name="Zheng Z."/>
        </authorList>
    </citation>
    <scope>NUCLEOTIDE SEQUENCE [LARGE SCALE GENOMIC DNA]</scope>
    <source>
        <strain evidence="10 11">G25-29</strain>
    </source>
</reference>
<evidence type="ECO:0000256" key="8">
    <source>
        <dbReference type="RuleBase" id="RU366003"/>
    </source>
</evidence>
<evidence type="ECO:0000256" key="4">
    <source>
        <dbReference type="ARBA" id="ARBA00022605"/>
    </source>
</evidence>
<dbReference type="EC" id="3.1.3.15" evidence="3 8"/>
<organism evidence="10 11">
    <name type="scientific">Fictibacillus phosphorivorans</name>
    <dbReference type="NCBI Taxonomy" id="1221500"/>
    <lineage>
        <taxon>Bacteria</taxon>
        <taxon>Bacillati</taxon>
        <taxon>Bacillota</taxon>
        <taxon>Bacilli</taxon>
        <taxon>Bacillales</taxon>
        <taxon>Fictibacillaceae</taxon>
        <taxon>Fictibacillus</taxon>
    </lineage>
</organism>
<dbReference type="InterPro" id="IPR010140">
    <property type="entry name" value="Histidinol_P_phosphatase_HisJ"/>
</dbReference>
<dbReference type="KEGG" id="fpn:ABE65_012695"/>
<dbReference type="Pfam" id="PF02811">
    <property type="entry name" value="PHP"/>
    <property type="match status" value="1"/>
</dbReference>
<dbReference type="GO" id="GO:0004401">
    <property type="term" value="F:histidinol-phosphatase activity"/>
    <property type="evidence" value="ECO:0007669"/>
    <property type="project" value="UniProtKB-UniRule"/>
</dbReference>
<comment type="catalytic activity">
    <reaction evidence="7 8">
        <text>L-histidinol phosphate + H2O = L-histidinol + phosphate</text>
        <dbReference type="Rhea" id="RHEA:14465"/>
        <dbReference type="ChEBI" id="CHEBI:15377"/>
        <dbReference type="ChEBI" id="CHEBI:43474"/>
        <dbReference type="ChEBI" id="CHEBI:57699"/>
        <dbReference type="ChEBI" id="CHEBI:57980"/>
        <dbReference type="EC" id="3.1.3.15"/>
    </reaction>
</comment>
<keyword evidence="11" id="KW-1185">Reference proteome</keyword>
<dbReference type="AlphaFoldDB" id="A0A160INE1"/>
<comment type="pathway">
    <text evidence="1 8">Amino-acid biosynthesis; L-histidine biosynthesis; L-histidine from 5-phospho-alpha-D-ribose 1-diphosphate: step 8/9.</text>
</comment>
<protein>
    <recommendedName>
        <fullName evidence="3 8">Histidinol-phosphatase</fullName>
        <shortName evidence="8">HolPase</shortName>
        <ecNumber evidence="3 8">3.1.3.15</ecNumber>
    </recommendedName>
</protein>
<dbReference type="UniPathway" id="UPA00031">
    <property type="reaction ID" value="UER00013"/>
</dbReference>
<dbReference type="Gene3D" id="3.20.20.140">
    <property type="entry name" value="Metal-dependent hydrolases"/>
    <property type="match status" value="1"/>
</dbReference>
<name>A0A160INE1_9BACL</name>
<evidence type="ECO:0000259" key="9">
    <source>
        <dbReference type="Pfam" id="PF02811"/>
    </source>
</evidence>
<gene>
    <name evidence="10" type="ORF">ABE65_012695</name>
</gene>
<evidence type="ECO:0000256" key="6">
    <source>
        <dbReference type="ARBA" id="ARBA00023102"/>
    </source>
</evidence>
<keyword evidence="6 8" id="KW-0368">Histidine biosynthesis</keyword>
<dbReference type="NCBIfam" id="NF005596">
    <property type="entry name" value="PRK07328.1"/>
    <property type="match status" value="1"/>
</dbReference>
<dbReference type="RefSeq" id="WP_066395472.1">
    <property type="nucleotide sequence ID" value="NZ_CP015378.1"/>
</dbReference>
<comment type="similarity">
    <text evidence="2 8">Belongs to the PHP hydrolase family. HisK subfamily.</text>
</comment>
<dbReference type="CDD" id="cd12110">
    <property type="entry name" value="PHP_HisPPase_Hisj_like"/>
    <property type="match status" value="1"/>
</dbReference>
<dbReference type="PANTHER" id="PTHR21039">
    <property type="entry name" value="HISTIDINOL PHOSPHATASE-RELATED"/>
    <property type="match status" value="1"/>
</dbReference>
<evidence type="ECO:0000313" key="10">
    <source>
        <dbReference type="EMBL" id="ANC77607.1"/>
    </source>
</evidence>
<dbReference type="InterPro" id="IPR016195">
    <property type="entry name" value="Pol/histidinol_Pase-like"/>
</dbReference>
<dbReference type="PANTHER" id="PTHR21039:SF0">
    <property type="entry name" value="HISTIDINOL-PHOSPHATASE"/>
    <property type="match status" value="1"/>
</dbReference>
<evidence type="ECO:0000256" key="2">
    <source>
        <dbReference type="ARBA" id="ARBA00009152"/>
    </source>
</evidence>
<sequence>MKVDYHLHLEEGPYSFRWLDRTNLSLDHFHPLQEKPHTIEWLKKAESRINNRLNKGCYSEEWLDLYLEEALNKGIKEVGIVDHLYRFRETRTYYEKYMDVTSPEIGALQQKWLDQVMTESIYEFVTAINQAKKRWEQKGVILRLGIESDYFPGCEDELRELLSLVEWDYVIGSVHFLNGWGFDNPETQDRFKSLDLLKTYEEFFGVVEMAIKSNLFDFVAHLDNLKVFNHRPDEKKLMPFYHQIADALVETDTATEINAGLFYRYPVKEMCPSPQFLSVLVDKGVLFTLSSDAHFPDDLGKHVPDNLKTLKNSGYSEIVTFNKRKRVMKTI</sequence>
<feature type="domain" description="PHP" evidence="9">
    <location>
        <begin position="63"/>
        <end position="259"/>
    </location>
</feature>
<evidence type="ECO:0000313" key="11">
    <source>
        <dbReference type="Proteomes" id="UP000076623"/>
    </source>
</evidence>
<dbReference type="EMBL" id="CP015378">
    <property type="protein sequence ID" value="ANC77607.1"/>
    <property type="molecule type" value="Genomic_DNA"/>
</dbReference>
<evidence type="ECO:0000256" key="1">
    <source>
        <dbReference type="ARBA" id="ARBA00004970"/>
    </source>
</evidence>
<dbReference type="NCBIfam" id="TIGR01856">
    <property type="entry name" value="hisJ_fam"/>
    <property type="match status" value="1"/>
</dbReference>
<dbReference type="FunFam" id="3.20.20.140:FF:000139">
    <property type="entry name" value="Histidinol-phosphatase"/>
    <property type="match status" value="1"/>
</dbReference>
<keyword evidence="5 8" id="KW-0378">Hydrolase</keyword>
<keyword evidence="4 8" id="KW-0028">Amino-acid biosynthesis</keyword>
<dbReference type="Proteomes" id="UP000076623">
    <property type="component" value="Chromosome"/>
</dbReference>
<evidence type="ECO:0000256" key="3">
    <source>
        <dbReference type="ARBA" id="ARBA00013085"/>
    </source>
</evidence>
<dbReference type="STRING" id="1221500.ABE65_012695"/>
<proteinExistence type="inferred from homology"/>
<dbReference type="SUPFAM" id="SSF89550">
    <property type="entry name" value="PHP domain-like"/>
    <property type="match status" value="1"/>
</dbReference>
<dbReference type="GO" id="GO:0000105">
    <property type="term" value="P:L-histidine biosynthetic process"/>
    <property type="evidence" value="ECO:0007669"/>
    <property type="project" value="UniProtKB-UniRule"/>
</dbReference>